<feature type="domain" description="Glucose/Sorbosone dehydrogenase" evidence="3">
    <location>
        <begin position="51"/>
        <end position="348"/>
    </location>
</feature>
<evidence type="ECO:0000259" key="3">
    <source>
        <dbReference type="Pfam" id="PF07995"/>
    </source>
</evidence>
<dbReference type="Pfam" id="PF07995">
    <property type="entry name" value="GSDH"/>
    <property type="match status" value="1"/>
</dbReference>
<dbReference type="PANTHER" id="PTHR19328:SF13">
    <property type="entry name" value="HIPL1 PROTEIN"/>
    <property type="match status" value="1"/>
</dbReference>
<evidence type="ECO:0000313" key="4">
    <source>
        <dbReference type="EMBL" id="SDC68689.1"/>
    </source>
</evidence>
<dbReference type="PROSITE" id="PS51257">
    <property type="entry name" value="PROKAR_LIPOPROTEIN"/>
    <property type="match status" value="1"/>
</dbReference>
<gene>
    <name evidence="4" type="ORF">SAMN04488112_11372</name>
</gene>
<feature type="region of interest" description="Disordered" evidence="1">
    <location>
        <begin position="21"/>
        <end position="41"/>
    </location>
</feature>
<reference evidence="4 5" key="1">
    <citation type="submission" date="2016-10" db="EMBL/GenBank/DDBJ databases">
        <authorList>
            <person name="de Groot N.N."/>
        </authorList>
    </citation>
    <scope>NUCLEOTIDE SEQUENCE [LARGE SCALE GENOMIC DNA]</scope>
    <source>
        <strain evidence="4 5">DSM 45514</strain>
    </source>
</reference>
<dbReference type="InterPro" id="IPR011041">
    <property type="entry name" value="Quinoprot_gluc/sorb_DH_b-prop"/>
</dbReference>
<feature type="signal peptide" evidence="2">
    <location>
        <begin position="1"/>
        <end position="19"/>
    </location>
</feature>
<evidence type="ECO:0000313" key="5">
    <source>
        <dbReference type="Proteomes" id="UP000199387"/>
    </source>
</evidence>
<dbReference type="InterPro" id="IPR012938">
    <property type="entry name" value="Glc/Sorbosone_DH"/>
</dbReference>
<evidence type="ECO:0000256" key="2">
    <source>
        <dbReference type="SAM" id="SignalP"/>
    </source>
</evidence>
<dbReference type="OrthoDB" id="9770043at2"/>
<dbReference type="Proteomes" id="UP000199387">
    <property type="component" value="Unassembled WGS sequence"/>
</dbReference>
<protein>
    <submittedName>
        <fullName evidence="4">Glucose/arabinose dehydrogenase, beta-propeller fold</fullName>
    </submittedName>
</protein>
<keyword evidence="2" id="KW-0732">Signal</keyword>
<dbReference type="InterPro" id="IPR011042">
    <property type="entry name" value="6-blade_b-propeller_TolB-like"/>
</dbReference>
<sequence length="363" mass="39946">MRWIGVVLTLLLAVSCAGPLDPGTGSEGTGKTKQRETQQKKGKVEEIATGLQVPWSLVVTEQHIYISERGGAIVELPREGGKWKRRQLRLKKAVHHEGEGGFLGIAAHPEFEENGQLYAYHTYRDEGKTRNRLILLKREEGVWKEKQALLEGIPGGFIHNGGRLGIGPDGKLYITTGDAGKEEHAQNRNSLAGKILRMNLDGSVPEDNPFPDSLVYSYGHRNPQGLAWTEEGVLYSAEHGPSGDESGRDEINRIEAGKNYGWPIITGDEKRKGMISPQYQSGEDTWAPSGLTFLEGKLYIAGLRGEEVRFFATGKKESGRIFTGKGRLRDIVAVDGTLYVLTNNTDGRGSPKKGDDRLFKLAP</sequence>
<dbReference type="EMBL" id="FMZA01000013">
    <property type="protein sequence ID" value="SDC68689.1"/>
    <property type="molecule type" value="Genomic_DNA"/>
</dbReference>
<dbReference type="Gene3D" id="2.120.10.30">
    <property type="entry name" value="TolB, C-terminal domain"/>
    <property type="match status" value="1"/>
</dbReference>
<proteinExistence type="predicted"/>
<dbReference type="STRING" id="1236220.SAMN04488112_11372"/>
<keyword evidence="5" id="KW-1185">Reference proteome</keyword>
<dbReference type="PANTHER" id="PTHR19328">
    <property type="entry name" value="HEDGEHOG-INTERACTING PROTEIN"/>
    <property type="match status" value="1"/>
</dbReference>
<name>A0A1G6NLT7_9BACL</name>
<evidence type="ECO:0000256" key="1">
    <source>
        <dbReference type="SAM" id="MobiDB-lite"/>
    </source>
</evidence>
<accession>A0A1G6NLT7</accession>
<organism evidence="4 5">
    <name type="scientific">Melghirimyces thermohalophilus</name>
    <dbReference type="NCBI Taxonomy" id="1236220"/>
    <lineage>
        <taxon>Bacteria</taxon>
        <taxon>Bacillati</taxon>
        <taxon>Bacillota</taxon>
        <taxon>Bacilli</taxon>
        <taxon>Bacillales</taxon>
        <taxon>Thermoactinomycetaceae</taxon>
        <taxon>Melghirimyces</taxon>
    </lineage>
</organism>
<feature type="chain" id="PRO_5038654694" evidence="2">
    <location>
        <begin position="20"/>
        <end position="363"/>
    </location>
</feature>
<dbReference type="SUPFAM" id="SSF50952">
    <property type="entry name" value="Soluble quinoprotein glucose dehydrogenase"/>
    <property type="match status" value="1"/>
</dbReference>
<dbReference type="AlphaFoldDB" id="A0A1G6NLT7"/>
<dbReference type="RefSeq" id="WP_091570786.1">
    <property type="nucleotide sequence ID" value="NZ_FMZA01000013.1"/>
</dbReference>